<dbReference type="Pfam" id="PF12697">
    <property type="entry name" value="Abhydrolase_6"/>
    <property type="match status" value="1"/>
</dbReference>
<keyword evidence="4" id="KW-1185">Reference proteome</keyword>
<dbReference type="RefSeq" id="WP_152232128.1">
    <property type="nucleotide sequence ID" value="NZ_BAAAOT010000020.1"/>
</dbReference>
<dbReference type="Gene3D" id="3.40.50.1820">
    <property type="entry name" value="alpha/beta hydrolase"/>
    <property type="match status" value="1"/>
</dbReference>
<dbReference type="EMBL" id="WHPD01002600">
    <property type="protein sequence ID" value="MPV89403.1"/>
    <property type="molecule type" value="Genomic_DNA"/>
</dbReference>
<dbReference type="PANTHER" id="PTHR37017">
    <property type="entry name" value="AB HYDROLASE-1 DOMAIN-CONTAINING PROTEIN-RELATED"/>
    <property type="match status" value="1"/>
</dbReference>
<dbReference type="PANTHER" id="PTHR37017:SF11">
    <property type="entry name" value="ESTERASE_LIPASE_THIOESTERASE DOMAIN-CONTAINING PROTEIN"/>
    <property type="match status" value="1"/>
</dbReference>
<evidence type="ECO:0000259" key="2">
    <source>
        <dbReference type="Pfam" id="PF12697"/>
    </source>
</evidence>
<feature type="domain" description="AB hydrolase-1" evidence="2">
    <location>
        <begin position="7"/>
        <end position="259"/>
    </location>
</feature>
<gene>
    <name evidence="3" type="ORF">GB882_12060</name>
</gene>
<proteinExistence type="predicted"/>
<dbReference type="GO" id="GO:0016787">
    <property type="term" value="F:hydrolase activity"/>
    <property type="evidence" value="ECO:0007669"/>
    <property type="project" value="UniProtKB-KW"/>
</dbReference>
<feature type="compositionally biased region" description="Low complexity" evidence="1">
    <location>
        <begin position="133"/>
        <end position="143"/>
    </location>
</feature>
<organism evidence="3 4">
    <name type="scientific">Georgenia ruanii</name>
    <dbReference type="NCBI Taxonomy" id="348442"/>
    <lineage>
        <taxon>Bacteria</taxon>
        <taxon>Bacillati</taxon>
        <taxon>Actinomycetota</taxon>
        <taxon>Actinomycetes</taxon>
        <taxon>Micrococcales</taxon>
        <taxon>Bogoriellaceae</taxon>
        <taxon>Georgenia</taxon>
    </lineage>
</organism>
<accession>A0A7J9UYE6</accession>
<name>A0A7J9UYE6_9MICO</name>
<dbReference type="SUPFAM" id="SSF53474">
    <property type="entry name" value="alpha/beta-Hydrolases"/>
    <property type="match status" value="1"/>
</dbReference>
<dbReference type="InterPro" id="IPR052897">
    <property type="entry name" value="Sec-Metab_Biosynth_Hydrolase"/>
</dbReference>
<evidence type="ECO:0000313" key="4">
    <source>
        <dbReference type="Proteomes" id="UP000429644"/>
    </source>
</evidence>
<feature type="region of interest" description="Disordered" evidence="1">
    <location>
        <begin position="119"/>
        <end position="160"/>
    </location>
</feature>
<evidence type="ECO:0000256" key="1">
    <source>
        <dbReference type="SAM" id="MobiDB-lite"/>
    </source>
</evidence>
<dbReference type="OrthoDB" id="9773549at2"/>
<evidence type="ECO:0000313" key="3">
    <source>
        <dbReference type="EMBL" id="MPV89403.1"/>
    </source>
</evidence>
<dbReference type="AlphaFoldDB" id="A0A7J9UYE6"/>
<dbReference type="InterPro" id="IPR029058">
    <property type="entry name" value="AB_hydrolase_fold"/>
</dbReference>
<sequence length="268" mass="28533">MTTYAIVHGAGGSGWDWRLVAAELQARGHDVVAPDLPCEDDGAGLAAYTDTVVQAVERAGVGRDRLVVVGHSLGGFTAPHVAARLGADHLALAAAMVPRPGETGSEWWEASGYQAAMRAMKAGTEDDTRRPSAATADGEPGAAADDDEPGAAADDGEHPSRIQEAEGEAWVVETFFHDVEPHLAAEALRRTRKQTMTVMTEPWPLAAWPDVATSFVLFRDDRFFPAVFLRAMVRERLGLTAAEVPGGHCAYLSQPKELAGWLAAVPSR</sequence>
<comment type="caution">
    <text evidence="3">The sequence shown here is derived from an EMBL/GenBank/DDBJ whole genome shotgun (WGS) entry which is preliminary data.</text>
</comment>
<dbReference type="Proteomes" id="UP000429644">
    <property type="component" value="Unassembled WGS sequence"/>
</dbReference>
<reference evidence="3 4" key="1">
    <citation type="submission" date="2019-10" db="EMBL/GenBank/DDBJ databases">
        <title>Georgenia wutianyii sp. nov. and Georgenia yuyongxinii sp. nov. isolated from plateau pika (Ochotona curzoniae) in the Qinghai-Tibet plateau of China.</title>
        <authorList>
            <person name="Tian Z."/>
        </authorList>
    </citation>
    <scope>NUCLEOTIDE SEQUENCE [LARGE SCALE GENOMIC DNA]</scope>
    <source>
        <strain evidence="3 4">JCM 15130</strain>
    </source>
</reference>
<keyword evidence="3" id="KW-0378">Hydrolase</keyword>
<protein>
    <submittedName>
        <fullName evidence="3">Alpha/beta fold hydrolase</fullName>
    </submittedName>
</protein>
<dbReference type="InterPro" id="IPR000073">
    <property type="entry name" value="AB_hydrolase_1"/>
</dbReference>